<gene>
    <name evidence="1" type="ORF">DTL42_02800</name>
</gene>
<proteinExistence type="predicted"/>
<organism evidence="1 2">
    <name type="scientific">Bremerella cremea</name>
    <dbReference type="NCBI Taxonomy" id="1031537"/>
    <lineage>
        <taxon>Bacteria</taxon>
        <taxon>Pseudomonadati</taxon>
        <taxon>Planctomycetota</taxon>
        <taxon>Planctomycetia</taxon>
        <taxon>Pirellulales</taxon>
        <taxon>Pirellulaceae</taxon>
        <taxon>Bremerella</taxon>
    </lineage>
</organism>
<dbReference type="EMBL" id="QPEX01000010">
    <property type="protein sequence ID" value="RCS54097.1"/>
    <property type="molecule type" value="Genomic_DNA"/>
</dbReference>
<evidence type="ECO:0000313" key="2">
    <source>
        <dbReference type="Proteomes" id="UP000253562"/>
    </source>
</evidence>
<protein>
    <recommendedName>
        <fullName evidence="3">Carboxypeptidase regulatory-like domain-containing protein</fullName>
    </recommendedName>
</protein>
<name>A0A368KWS8_9BACT</name>
<comment type="caution">
    <text evidence="1">The sequence shown here is derived from an EMBL/GenBank/DDBJ whole genome shotgun (WGS) entry which is preliminary data.</text>
</comment>
<reference evidence="1 2" key="1">
    <citation type="submission" date="2018-07" db="EMBL/GenBank/DDBJ databases">
        <title>Comparative genomes isolates from brazilian mangrove.</title>
        <authorList>
            <person name="De Araujo J.E."/>
            <person name="Taketani R.G."/>
            <person name="Silva M.C.P."/>
            <person name="Lourenco M.V."/>
            <person name="Oliveira V.M."/>
            <person name="Andreote F.D."/>
        </authorList>
    </citation>
    <scope>NUCLEOTIDE SEQUENCE [LARGE SCALE GENOMIC DNA]</scope>
    <source>
        <strain evidence="1 2">HEX PRIS-MGV</strain>
    </source>
</reference>
<dbReference type="AlphaFoldDB" id="A0A368KWS8"/>
<accession>A0A368KWS8</accession>
<evidence type="ECO:0008006" key="3">
    <source>
        <dbReference type="Google" id="ProtNLM"/>
    </source>
</evidence>
<dbReference type="Proteomes" id="UP000253562">
    <property type="component" value="Unassembled WGS sequence"/>
</dbReference>
<dbReference type="RefSeq" id="WP_114367164.1">
    <property type="nucleotide sequence ID" value="NZ_QPEX01000010.1"/>
</dbReference>
<sequence length="140" mass="15016">MSNYIQLLFAGIAGIILLSAVGCSQKLPYEVVALEGTVTYKGVPLEGVIVHFRPTTGRESMATSTAGGKFVMRYTYDVDGVQKGPGEFFLSLPMSSGGLSSANAKMSASITEALRKYSIKGTPQAVEINEPDRDYKLDLQ</sequence>
<evidence type="ECO:0000313" key="1">
    <source>
        <dbReference type="EMBL" id="RCS54097.1"/>
    </source>
</evidence>